<dbReference type="Proteomes" id="UP000275394">
    <property type="component" value="Unassembled WGS sequence"/>
</dbReference>
<keyword evidence="3" id="KW-1185">Reference proteome</keyword>
<gene>
    <name evidence="2" type="ORF">EDC56_2678</name>
</gene>
<dbReference type="EMBL" id="RKHR01000005">
    <property type="protein sequence ID" value="ROS00044.1"/>
    <property type="molecule type" value="Genomic_DNA"/>
</dbReference>
<dbReference type="InterPro" id="IPR017737">
    <property type="entry name" value="TssE1-like"/>
</dbReference>
<proteinExistence type="predicted"/>
<dbReference type="NCBIfam" id="TIGR03357">
    <property type="entry name" value="VI_zyme"/>
    <property type="match status" value="1"/>
</dbReference>
<evidence type="ECO:0000313" key="2">
    <source>
        <dbReference type="EMBL" id="ROS00044.1"/>
    </source>
</evidence>
<evidence type="ECO:0000313" key="3">
    <source>
        <dbReference type="Proteomes" id="UP000275394"/>
    </source>
</evidence>
<accession>A0A3N2DJQ8</accession>
<evidence type="ECO:0000259" key="1">
    <source>
        <dbReference type="Pfam" id="PF04965"/>
    </source>
</evidence>
<dbReference type="SUPFAM" id="SSF160719">
    <property type="entry name" value="gpW/gp25-like"/>
    <property type="match status" value="1"/>
</dbReference>
<dbReference type="RefSeq" id="WP_123713038.1">
    <property type="nucleotide sequence ID" value="NZ_RKHR01000005.1"/>
</dbReference>
<sequence length="158" mass="18034">MNNHKKLVSPILTRLTAGSENKKNSQVVLQELKEGVRFDLECLFNARYRCFSADSKYQHLEDSLLNYGLPDLSTINLSTQVARVKFCRQIEETITKFDPRIKSARVSASDNIDHDDPSIRFRVEARLFTNPAPETVIFDSSLNPVTQLIAVSEVYNDR</sequence>
<dbReference type="InterPro" id="IPR007048">
    <property type="entry name" value="IraD/Gp25-like"/>
</dbReference>
<organism evidence="2 3">
    <name type="scientific">Sinobacterium caligoides</name>
    <dbReference type="NCBI Taxonomy" id="933926"/>
    <lineage>
        <taxon>Bacteria</taxon>
        <taxon>Pseudomonadati</taxon>
        <taxon>Pseudomonadota</taxon>
        <taxon>Gammaproteobacteria</taxon>
        <taxon>Cellvibrionales</taxon>
        <taxon>Spongiibacteraceae</taxon>
        <taxon>Sinobacterium</taxon>
    </lineage>
</organism>
<name>A0A3N2DJQ8_9GAMM</name>
<feature type="domain" description="IraD/Gp25-like" evidence="1">
    <location>
        <begin position="31"/>
        <end position="131"/>
    </location>
</feature>
<dbReference type="Pfam" id="PF04965">
    <property type="entry name" value="GPW_gp25"/>
    <property type="match status" value="1"/>
</dbReference>
<dbReference type="PANTHER" id="PTHR38595:SF1">
    <property type="entry name" value="TYPE VI SECRETION SYSTEM COMPONENT TSSE1"/>
    <property type="match status" value="1"/>
</dbReference>
<dbReference type="PANTHER" id="PTHR38595">
    <property type="entry name" value="CYTOPLASMIC PROTEIN-RELATED"/>
    <property type="match status" value="1"/>
</dbReference>
<dbReference type="OrthoDB" id="119583at2"/>
<protein>
    <submittedName>
        <fullName evidence="2">Type VI secretion system protein ImpF</fullName>
    </submittedName>
</protein>
<comment type="caution">
    <text evidence="2">The sequence shown here is derived from an EMBL/GenBank/DDBJ whole genome shotgun (WGS) entry which is preliminary data.</text>
</comment>
<dbReference type="AlphaFoldDB" id="A0A3N2DJQ8"/>
<reference evidence="2 3" key="1">
    <citation type="submission" date="2018-11" db="EMBL/GenBank/DDBJ databases">
        <title>Genomic Encyclopedia of Type Strains, Phase IV (KMG-IV): sequencing the most valuable type-strain genomes for metagenomic binning, comparative biology and taxonomic classification.</title>
        <authorList>
            <person name="Goeker M."/>
        </authorList>
    </citation>
    <scope>NUCLEOTIDE SEQUENCE [LARGE SCALE GENOMIC DNA]</scope>
    <source>
        <strain evidence="2 3">DSM 100316</strain>
    </source>
</reference>
<dbReference type="InterPro" id="IPR053176">
    <property type="entry name" value="T6SS_TssE1-like"/>
</dbReference>
<dbReference type="Gene3D" id="3.10.450.40">
    <property type="match status" value="1"/>
</dbReference>